<evidence type="ECO:0000313" key="9">
    <source>
        <dbReference type="Proteomes" id="UP000242205"/>
    </source>
</evidence>
<evidence type="ECO:0000256" key="6">
    <source>
        <dbReference type="ARBA" id="ARBA00023136"/>
    </source>
</evidence>
<reference evidence="8 9" key="1">
    <citation type="submission" date="2018-01" db="EMBL/GenBank/DDBJ databases">
        <authorList>
            <person name="Fu G.-Y."/>
        </authorList>
    </citation>
    <scope>NUCLEOTIDE SEQUENCE [LARGE SCALE GENOMIC DNA]</scope>
    <source>
        <strain evidence="8 9">SY39</strain>
    </source>
</reference>
<evidence type="ECO:0000256" key="7">
    <source>
        <dbReference type="SAM" id="Phobius"/>
    </source>
</evidence>
<feature type="transmembrane region" description="Helical" evidence="7">
    <location>
        <begin position="123"/>
        <end position="140"/>
    </location>
</feature>
<evidence type="ECO:0000256" key="5">
    <source>
        <dbReference type="ARBA" id="ARBA00022989"/>
    </source>
</evidence>
<keyword evidence="4 7" id="KW-0812">Transmembrane</keyword>
<dbReference type="Pfam" id="PF07681">
    <property type="entry name" value="DoxX"/>
    <property type="match status" value="1"/>
</dbReference>
<dbReference type="Proteomes" id="UP000242205">
    <property type="component" value="Chromosome"/>
</dbReference>
<feature type="transmembrane region" description="Helical" evidence="7">
    <location>
        <begin position="67"/>
        <end position="87"/>
    </location>
</feature>
<comment type="similarity">
    <text evidence="2">Belongs to the DoxX family.</text>
</comment>
<dbReference type="PANTHER" id="PTHR33452">
    <property type="entry name" value="OXIDOREDUCTASE CATD-RELATED"/>
    <property type="match status" value="1"/>
</dbReference>
<protein>
    <submittedName>
        <fullName evidence="8">DoxX family protein</fullName>
    </submittedName>
</protein>
<dbReference type="InterPro" id="IPR032808">
    <property type="entry name" value="DoxX"/>
</dbReference>
<name>A0A2I6S7I5_9RHOO</name>
<dbReference type="EMBL" id="CP025682">
    <property type="protein sequence ID" value="AUN95191.1"/>
    <property type="molecule type" value="Genomic_DNA"/>
</dbReference>
<sequence>MSTNNSALAGIGRSLDNLAPLAWPIVRITTGLLLMPHGAQKLFGWFGGHGLEATGQFFAGSLGLEPGIVFAFLAGFVEFFGGLALVLGLLTRPAALGVAVLMGVAMTVHIPNGFFWSAGGYEYPLMWGLLAVAIFLRGGAEASLDRKFGLPF</sequence>
<feature type="transmembrane region" description="Helical" evidence="7">
    <location>
        <begin position="94"/>
        <end position="117"/>
    </location>
</feature>
<comment type="subcellular location">
    <subcellularLocation>
        <location evidence="1">Cell membrane</location>
        <topology evidence="1">Multi-pass membrane protein</topology>
    </subcellularLocation>
</comment>
<keyword evidence="5 7" id="KW-1133">Transmembrane helix</keyword>
<evidence type="ECO:0000313" key="8">
    <source>
        <dbReference type="EMBL" id="AUN95191.1"/>
    </source>
</evidence>
<gene>
    <name evidence="8" type="ORF">C0099_09775</name>
</gene>
<evidence type="ECO:0000256" key="1">
    <source>
        <dbReference type="ARBA" id="ARBA00004651"/>
    </source>
</evidence>
<accession>A0A2I6S7I5</accession>
<evidence type="ECO:0000256" key="4">
    <source>
        <dbReference type="ARBA" id="ARBA00022692"/>
    </source>
</evidence>
<dbReference type="AlphaFoldDB" id="A0A2I6S7I5"/>
<dbReference type="GO" id="GO:0005886">
    <property type="term" value="C:plasma membrane"/>
    <property type="evidence" value="ECO:0007669"/>
    <property type="project" value="UniProtKB-SubCell"/>
</dbReference>
<organism evidence="8 9">
    <name type="scientific">Pseudazoarcus pumilus</name>
    <dbReference type="NCBI Taxonomy" id="2067960"/>
    <lineage>
        <taxon>Bacteria</taxon>
        <taxon>Pseudomonadati</taxon>
        <taxon>Pseudomonadota</taxon>
        <taxon>Betaproteobacteria</taxon>
        <taxon>Rhodocyclales</taxon>
        <taxon>Zoogloeaceae</taxon>
        <taxon>Pseudazoarcus</taxon>
    </lineage>
</organism>
<evidence type="ECO:0000256" key="2">
    <source>
        <dbReference type="ARBA" id="ARBA00006679"/>
    </source>
</evidence>
<dbReference type="InterPro" id="IPR051907">
    <property type="entry name" value="DoxX-like_oxidoreductase"/>
</dbReference>
<dbReference type="PANTHER" id="PTHR33452:SF1">
    <property type="entry name" value="INNER MEMBRANE PROTEIN YPHA-RELATED"/>
    <property type="match status" value="1"/>
</dbReference>
<proteinExistence type="inferred from homology"/>
<keyword evidence="9" id="KW-1185">Reference proteome</keyword>
<evidence type="ECO:0000256" key="3">
    <source>
        <dbReference type="ARBA" id="ARBA00022475"/>
    </source>
</evidence>
<keyword evidence="6 7" id="KW-0472">Membrane</keyword>
<dbReference type="OrthoDB" id="346004at2"/>
<dbReference type="RefSeq" id="WP_102247257.1">
    <property type="nucleotide sequence ID" value="NZ_CP025682.1"/>
</dbReference>
<keyword evidence="3" id="KW-1003">Cell membrane</keyword>
<dbReference type="KEGG" id="atw:C0099_09775"/>